<evidence type="ECO:0000313" key="1">
    <source>
        <dbReference type="EMBL" id="KAG0483535.1"/>
    </source>
</evidence>
<protein>
    <submittedName>
        <fullName evidence="1">Uncharacterized protein</fullName>
    </submittedName>
</protein>
<gene>
    <name evidence="1" type="ORF">HPP92_011619</name>
</gene>
<dbReference type="Proteomes" id="UP000639772">
    <property type="component" value="Unassembled WGS sequence"/>
</dbReference>
<organism evidence="1 2">
    <name type="scientific">Vanilla planifolia</name>
    <name type="common">Vanilla</name>
    <dbReference type="NCBI Taxonomy" id="51239"/>
    <lineage>
        <taxon>Eukaryota</taxon>
        <taxon>Viridiplantae</taxon>
        <taxon>Streptophyta</taxon>
        <taxon>Embryophyta</taxon>
        <taxon>Tracheophyta</taxon>
        <taxon>Spermatophyta</taxon>
        <taxon>Magnoliopsida</taxon>
        <taxon>Liliopsida</taxon>
        <taxon>Asparagales</taxon>
        <taxon>Orchidaceae</taxon>
        <taxon>Vanilloideae</taxon>
        <taxon>Vanilleae</taxon>
        <taxon>Vanilla</taxon>
    </lineage>
</organism>
<dbReference type="AlphaFoldDB" id="A0A835V4K9"/>
<reference evidence="1 2" key="1">
    <citation type="journal article" date="2020" name="Nat. Food">
        <title>A phased Vanilla planifolia genome enables genetic improvement of flavour and production.</title>
        <authorList>
            <person name="Hasing T."/>
            <person name="Tang H."/>
            <person name="Brym M."/>
            <person name="Khazi F."/>
            <person name="Huang T."/>
            <person name="Chambers A.H."/>
        </authorList>
    </citation>
    <scope>NUCLEOTIDE SEQUENCE [LARGE SCALE GENOMIC DNA]</scope>
    <source>
        <tissue evidence="1">Leaf</tissue>
    </source>
</reference>
<proteinExistence type="predicted"/>
<evidence type="ECO:0000313" key="2">
    <source>
        <dbReference type="Proteomes" id="UP000639772"/>
    </source>
</evidence>
<comment type="caution">
    <text evidence="1">The sequence shown here is derived from an EMBL/GenBank/DDBJ whole genome shotgun (WGS) entry which is preliminary data.</text>
</comment>
<name>A0A835V4K9_VANPL</name>
<dbReference type="EMBL" id="JADCNM010000005">
    <property type="protein sequence ID" value="KAG0483535.1"/>
    <property type="molecule type" value="Genomic_DNA"/>
</dbReference>
<accession>A0A835V4K9</accession>
<sequence length="50" mass="5595">MSLKHLQPLSPVFQAEPPSPAAVCYPPSPLPLLPITLYGDHFRPNHHRLL</sequence>